<evidence type="ECO:0000256" key="2">
    <source>
        <dbReference type="ARBA" id="ARBA00022714"/>
    </source>
</evidence>
<keyword evidence="5" id="KW-0408">Iron</keyword>
<evidence type="ECO:0000256" key="3">
    <source>
        <dbReference type="ARBA" id="ARBA00022723"/>
    </source>
</evidence>
<keyword evidence="7" id="KW-0534">Nitrate assimilation</keyword>
<dbReference type="GO" id="GO:0046872">
    <property type="term" value="F:metal ion binding"/>
    <property type="evidence" value="ECO:0007669"/>
    <property type="project" value="UniProtKB-KW"/>
</dbReference>
<dbReference type="Pfam" id="PF13806">
    <property type="entry name" value="Rieske_2"/>
    <property type="match status" value="1"/>
</dbReference>
<dbReference type="RefSeq" id="WP_105044615.1">
    <property type="nucleotide sequence ID" value="NZ_MQWA01000001.1"/>
</dbReference>
<dbReference type="GO" id="GO:0051537">
    <property type="term" value="F:2 iron, 2 sulfur cluster binding"/>
    <property type="evidence" value="ECO:0007669"/>
    <property type="project" value="UniProtKB-KW"/>
</dbReference>
<evidence type="ECO:0000256" key="4">
    <source>
        <dbReference type="ARBA" id="ARBA00023002"/>
    </source>
</evidence>
<dbReference type="AlphaFoldDB" id="A0A2S7U6U0"/>
<evidence type="ECO:0000256" key="5">
    <source>
        <dbReference type="ARBA" id="ARBA00023004"/>
    </source>
</evidence>
<accession>A0A2S7U6U0</accession>
<name>A0A2S7U6U0_9BACT</name>
<dbReference type="SUPFAM" id="SSF50022">
    <property type="entry name" value="ISP domain"/>
    <property type="match status" value="1"/>
</dbReference>
<dbReference type="PROSITE" id="PS51300">
    <property type="entry name" value="NIRD"/>
    <property type="match status" value="1"/>
</dbReference>
<gene>
    <name evidence="9" type="ORF">BSZ32_17485</name>
</gene>
<evidence type="ECO:0000313" key="9">
    <source>
        <dbReference type="EMBL" id="PQJ30094.1"/>
    </source>
</evidence>
<comment type="caution">
    <text evidence="9">The sequence shown here is derived from an EMBL/GenBank/DDBJ whole genome shotgun (WGS) entry which is preliminary data.</text>
</comment>
<keyword evidence="3" id="KW-0479">Metal-binding</keyword>
<evidence type="ECO:0000313" key="10">
    <source>
        <dbReference type="Proteomes" id="UP000239907"/>
    </source>
</evidence>
<dbReference type="Proteomes" id="UP000239907">
    <property type="component" value="Unassembled WGS sequence"/>
</dbReference>
<dbReference type="InterPro" id="IPR036922">
    <property type="entry name" value="Rieske_2Fe-2S_sf"/>
</dbReference>
<keyword evidence="1" id="KW-0349">Heme</keyword>
<dbReference type="PANTHER" id="PTHR43809:SF1">
    <property type="entry name" value="NITRITE REDUCTASE (NADH) LARGE SUBUNIT"/>
    <property type="match status" value="1"/>
</dbReference>
<dbReference type="GO" id="GO:0008942">
    <property type="term" value="F:nitrite reductase [NAD(P)H] activity"/>
    <property type="evidence" value="ECO:0007669"/>
    <property type="project" value="InterPro"/>
</dbReference>
<dbReference type="PANTHER" id="PTHR43809">
    <property type="entry name" value="NITRITE REDUCTASE (NADH) LARGE SUBUNIT"/>
    <property type="match status" value="1"/>
</dbReference>
<evidence type="ECO:0000256" key="6">
    <source>
        <dbReference type="ARBA" id="ARBA00023014"/>
    </source>
</evidence>
<evidence type="ECO:0000259" key="8">
    <source>
        <dbReference type="PROSITE" id="PS51296"/>
    </source>
</evidence>
<keyword evidence="2" id="KW-0001">2Fe-2S</keyword>
<sequence length="111" mass="12317">MITESTWTNIGPVSNYPLNLGSCVKVGGKQIAIFNLPTEQKWYAVQNFNPQNQRMVLSRGLTGDADGVPIVICPLHKYRYSLETGECFTESTYSLETFPIKVDGDSLVIEA</sequence>
<dbReference type="EMBL" id="MQWA01000001">
    <property type="protein sequence ID" value="PQJ30094.1"/>
    <property type="molecule type" value="Genomic_DNA"/>
</dbReference>
<dbReference type="GO" id="GO:0042128">
    <property type="term" value="P:nitrate assimilation"/>
    <property type="evidence" value="ECO:0007669"/>
    <property type="project" value="UniProtKB-KW"/>
</dbReference>
<protein>
    <recommendedName>
        <fullName evidence="8">Rieske domain-containing protein</fullName>
    </recommendedName>
</protein>
<evidence type="ECO:0000256" key="7">
    <source>
        <dbReference type="ARBA" id="ARBA00023063"/>
    </source>
</evidence>
<feature type="domain" description="Rieske" evidence="8">
    <location>
        <begin position="15"/>
        <end position="109"/>
    </location>
</feature>
<dbReference type="InterPro" id="IPR012748">
    <property type="entry name" value="Rieske-like_NirD"/>
</dbReference>
<evidence type="ECO:0000256" key="1">
    <source>
        <dbReference type="ARBA" id="ARBA00022617"/>
    </source>
</evidence>
<keyword evidence="4" id="KW-0560">Oxidoreductase</keyword>
<dbReference type="OrthoDB" id="593800at2"/>
<dbReference type="InterPro" id="IPR052034">
    <property type="entry name" value="NasD-like"/>
</dbReference>
<keyword evidence="6" id="KW-0411">Iron-sulfur</keyword>
<dbReference type="PROSITE" id="PS51296">
    <property type="entry name" value="RIESKE"/>
    <property type="match status" value="1"/>
</dbReference>
<keyword evidence="10" id="KW-1185">Reference proteome</keyword>
<proteinExistence type="predicted"/>
<organism evidence="9 10">
    <name type="scientific">Rubritalea profundi</name>
    <dbReference type="NCBI Taxonomy" id="1658618"/>
    <lineage>
        <taxon>Bacteria</taxon>
        <taxon>Pseudomonadati</taxon>
        <taxon>Verrucomicrobiota</taxon>
        <taxon>Verrucomicrobiia</taxon>
        <taxon>Verrucomicrobiales</taxon>
        <taxon>Rubritaleaceae</taxon>
        <taxon>Rubritalea</taxon>
    </lineage>
</organism>
<reference evidence="9 10" key="1">
    <citation type="submission" date="2016-12" db="EMBL/GenBank/DDBJ databases">
        <title>Study of bacterial adaptation to deep sea.</title>
        <authorList>
            <person name="Song J."/>
            <person name="Yoshizawa S."/>
            <person name="Kogure K."/>
        </authorList>
    </citation>
    <scope>NUCLEOTIDE SEQUENCE [LARGE SCALE GENOMIC DNA]</scope>
    <source>
        <strain evidence="9 10">SAORIC-165</strain>
    </source>
</reference>
<dbReference type="Gene3D" id="2.102.10.10">
    <property type="entry name" value="Rieske [2Fe-2S] iron-sulphur domain"/>
    <property type="match status" value="1"/>
</dbReference>
<dbReference type="InterPro" id="IPR017941">
    <property type="entry name" value="Rieske_2Fe-2S"/>
</dbReference>
<dbReference type="NCBIfam" id="TIGR02378">
    <property type="entry name" value="nirD_assim_sml"/>
    <property type="match status" value="1"/>
</dbReference>